<reference evidence="6 7" key="1">
    <citation type="submission" date="2024-06" db="EMBL/GenBank/DDBJ databases">
        <title>Sorghum-associated microbial communities from plants grown in Nebraska, USA.</title>
        <authorList>
            <person name="Schachtman D."/>
        </authorList>
    </citation>
    <scope>NUCLEOTIDE SEQUENCE [LARGE SCALE GENOMIC DNA]</scope>
    <source>
        <strain evidence="6 7">2709</strain>
    </source>
</reference>
<keyword evidence="2" id="KW-0863">Zinc-finger</keyword>
<dbReference type="PROSITE" id="PS01102">
    <property type="entry name" value="ZF_DKSA_1"/>
    <property type="match status" value="1"/>
</dbReference>
<dbReference type="PANTHER" id="PTHR33823:SF4">
    <property type="entry name" value="GENERAL STRESS PROTEIN 16O"/>
    <property type="match status" value="1"/>
</dbReference>
<dbReference type="EMBL" id="JBEPSH010000004">
    <property type="protein sequence ID" value="MET4576929.1"/>
    <property type="molecule type" value="Genomic_DNA"/>
</dbReference>
<dbReference type="PANTHER" id="PTHR33823">
    <property type="entry name" value="RNA POLYMERASE-BINDING TRANSCRIPTION FACTOR DKSA-RELATED"/>
    <property type="match status" value="1"/>
</dbReference>
<dbReference type="RefSeq" id="WP_354442994.1">
    <property type="nucleotide sequence ID" value="NZ_JBEPSH010000004.1"/>
</dbReference>
<dbReference type="PROSITE" id="PS51128">
    <property type="entry name" value="ZF_DKSA_2"/>
    <property type="match status" value="1"/>
</dbReference>
<proteinExistence type="predicted"/>
<evidence type="ECO:0000256" key="3">
    <source>
        <dbReference type="ARBA" id="ARBA00022833"/>
    </source>
</evidence>
<evidence type="ECO:0000313" key="7">
    <source>
        <dbReference type="Proteomes" id="UP001549320"/>
    </source>
</evidence>
<evidence type="ECO:0000256" key="4">
    <source>
        <dbReference type="PROSITE-ProRule" id="PRU00510"/>
    </source>
</evidence>
<sequence length="129" mass="14106">MTQSTPLSAAQLKELKEQLLARRSELDGQMAQNLANLAPAENTAGSVSQDDNARLANQTREVDQALTSLDEQELARINRALEAMEEGSYGQCDECGCAIPFERLKIEPMTQHCVACKSQIEQKQGVARG</sequence>
<comment type="caution">
    <text evidence="6">The sequence shown here is derived from an EMBL/GenBank/DDBJ whole genome shotgun (WGS) entry which is preliminary data.</text>
</comment>
<organism evidence="6 7">
    <name type="scientific">Ottowia thiooxydans</name>
    <dbReference type="NCBI Taxonomy" id="219182"/>
    <lineage>
        <taxon>Bacteria</taxon>
        <taxon>Pseudomonadati</taxon>
        <taxon>Pseudomonadota</taxon>
        <taxon>Betaproteobacteria</taxon>
        <taxon>Burkholderiales</taxon>
        <taxon>Comamonadaceae</taxon>
        <taxon>Ottowia</taxon>
    </lineage>
</organism>
<evidence type="ECO:0000256" key="2">
    <source>
        <dbReference type="ARBA" id="ARBA00022771"/>
    </source>
</evidence>
<protein>
    <submittedName>
        <fullName evidence="6">DnaK suppressor protein</fullName>
    </submittedName>
</protein>
<dbReference type="Pfam" id="PF01258">
    <property type="entry name" value="zf-dskA_traR"/>
    <property type="match status" value="1"/>
</dbReference>
<accession>A0ABV2Q7D3</accession>
<dbReference type="InterPro" id="IPR000962">
    <property type="entry name" value="Znf_DskA_TraR"/>
</dbReference>
<gene>
    <name evidence="6" type="ORF">ABIE13_002040</name>
</gene>
<evidence type="ECO:0000259" key="5">
    <source>
        <dbReference type="Pfam" id="PF01258"/>
    </source>
</evidence>
<dbReference type="InterPro" id="IPR020458">
    <property type="entry name" value="Znf_DskA_TraR_CS"/>
</dbReference>
<dbReference type="InterPro" id="IPR037187">
    <property type="entry name" value="DnaK_N"/>
</dbReference>
<keyword evidence="3" id="KW-0862">Zinc</keyword>
<keyword evidence="7" id="KW-1185">Reference proteome</keyword>
<feature type="domain" description="Zinc finger DksA/TraR C4-type" evidence="5">
    <location>
        <begin position="87"/>
        <end position="122"/>
    </location>
</feature>
<dbReference type="Proteomes" id="UP001549320">
    <property type="component" value="Unassembled WGS sequence"/>
</dbReference>
<keyword evidence="1" id="KW-0479">Metal-binding</keyword>
<evidence type="ECO:0000313" key="6">
    <source>
        <dbReference type="EMBL" id="MET4576929.1"/>
    </source>
</evidence>
<dbReference type="SUPFAM" id="SSF57716">
    <property type="entry name" value="Glucocorticoid receptor-like (DNA-binding domain)"/>
    <property type="match status" value="1"/>
</dbReference>
<dbReference type="Gene3D" id="1.20.120.910">
    <property type="entry name" value="DksA, coiled-coil domain"/>
    <property type="match status" value="1"/>
</dbReference>
<dbReference type="SUPFAM" id="SSF109635">
    <property type="entry name" value="DnaK suppressor protein DksA, alpha-hairpin domain"/>
    <property type="match status" value="1"/>
</dbReference>
<feature type="zinc finger region" description="dksA C4-type" evidence="4">
    <location>
        <begin position="92"/>
        <end position="116"/>
    </location>
</feature>
<name>A0ABV2Q7D3_9BURK</name>
<evidence type="ECO:0000256" key="1">
    <source>
        <dbReference type="ARBA" id="ARBA00022723"/>
    </source>
</evidence>